<keyword evidence="3" id="KW-0808">Transferase</keyword>
<dbReference type="GO" id="GO:0016757">
    <property type="term" value="F:glycosyltransferase activity"/>
    <property type="evidence" value="ECO:0007669"/>
    <property type="project" value="UniProtKB-KW"/>
</dbReference>
<dbReference type="InterPro" id="IPR001173">
    <property type="entry name" value="Glyco_trans_2-like"/>
</dbReference>
<dbReference type="EC" id="2.4.-.-" evidence="3"/>
<dbReference type="EMBL" id="JBHSDY010000011">
    <property type="protein sequence ID" value="MFC4299836.1"/>
    <property type="molecule type" value="Genomic_DNA"/>
</dbReference>
<accession>A0ABV8S5N3</accession>
<sequence length="256" mass="28375">MKLSVIIITKNEAAHIGDCLDSVAFADEIVVLDSGSTDATCEIARARGARVEVSPDWPGFGPQKNRALDLAAGDWVLSIDADERVPPELALSIQQAVRAPAAEGYRVARLSNFCGRWIRHSGWWPDYVVRLFRRDAGRFTDAAVHEHVEVQGRMGTLSGHFLHYPYATLEVFIDKINRYSTEAAHGAFARGRRTSVLGPFGHGAWTFIRHYLLRRGFLDGWQGLVLAGMAATGSFYRYVKLYWLGKQPPSASADEA</sequence>
<reference evidence="4" key="1">
    <citation type="journal article" date="2019" name="Int. J. Syst. Evol. Microbiol.">
        <title>The Global Catalogue of Microorganisms (GCM) 10K type strain sequencing project: providing services to taxonomists for standard genome sequencing and annotation.</title>
        <authorList>
            <consortium name="The Broad Institute Genomics Platform"/>
            <consortium name="The Broad Institute Genome Sequencing Center for Infectious Disease"/>
            <person name="Wu L."/>
            <person name="Ma J."/>
        </authorList>
    </citation>
    <scope>NUCLEOTIDE SEQUENCE [LARGE SCALE GENOMIC DNA]</scope>
    <source>
        <strain evidence="4">CGMCC 1.19029</strain>
    </source>
</reference>
<feature type="domain" description="Glycosyltransferase 2-like" evidence="2">
    <location>
        <begin position="4"/>
        <end position="124"/>
    </location>
</feature>
<gene>
    <name evidence="3" type="ORF">ACFO0J_17475</name>
</gene>
<keyword evidence="4" id="KW-1185">Reference proteome</keyword>
<dbReference type="InterPro" id="IPR029044">
    <property type="entry name" value="Nucleotide-diphossugar_trans"/>
</dbReference>
<protein>
    <submittedName>
        <fullName evidence="3">Glycosyltransferase family 2 protein</fullName>
        <ecNumber evidence="3">2.4.-.-</ecNumber>
    </submittedName>
</protein>
<evidence type="ECO:0000313" key="4">
    <source>
        <dbReference type="Proteomes" id="UP001595756"/>
    </source>
</evidence>
<dbReference type="PANTHER" id="PTHR43630:SF2">
    <property type="entry name" value="GLYCOSYLTRANSFERASE"/>
    <property type="match status" value="1"/>
</dbReference>
<evidence type="ECO:0000259" key="2">
    <source>
        <dbReference type="Pfam" id="PF00535"/>
    </source>
</evidence>
<proteinExistence type="inferred from homology"/>
<dbReference type="RefSeq" id="WP_376814365.1">
    <property type="nucleotide sequence ID" value="NZ_JBHSDY010000011.1"/>
</dbReference>
<dbReference type="CDD" id="cd02511">
    <property type="entry name" value="Beta4Glucosyltransferase"/>
    <property type="match status" value="1"/>
</dbReference>
<keyword evidence="3" id="KW-0328">Glycosyltransferase</keyword>
<dbReference type="Proteomes" id="UP001595756">
    <property type="component" value="Unassembled WGS sequence"/>
</dbReference>
<organism evidence="3 4">
    <name type="scientific">Castellaniella hirudinis</name>
    <dbReference type="NCBI Taxonomy" id="1144617"/>
    <lineage>
        <taxon>Bacteria</taxon>
        <taxon>Pseudomonadati</taxon>
        <taxon>Pseudomonadota</taxon>
        <taxon>Betaproteobacteria</taxon>
        <taxon>Burkholderiales</taxon>
        <taxon>Alcaligenaceae</taxon>
        <taxon>Castellaniella</taxon>
    </lineage>
</organism>
<dbReference type="Gene3D" id="3.90.550.10">
    <property type="entry name" value="Spore Coat Polysaccharide Biosynthesis Protein SpsA, Chain A"/>
    <property type="match status" value="1"/>
</dbReference>
<comment type="caution">
    <text evidence="3">The sequence shown here is derived from an EMBL/GenBank/DDBJ whole genome shotgun (WGS) entry which is preliminary data.</text>
</comment>
<dbReference type="SUPFAM" id="SSF53448">
    <property type="entry name" value="Nucleotide-diphospho-sugar transferases"/>
    <property type="match status" value="1"/>
</dbReference>
<evidence type="ECO:0000256" key="1">
    <source>
        <dbReference type="ARBA" id="ARBA00038494"/>
    </source>
</evidence>
<evidence type="ECO:0000313" key="3">
    <source>
        <dbReference type="EMBL" id="MFC4299836.1"/>
    </source>
</evidence>
<comment type="similarity">
    <text evidence="1">Belongs to the glycosyltransferase 2 family. WaaE/KdtX subfamily.</text>
</comment>
<dbReference type="Pfam" id="PF00535">
    <property type="entry name" value="Glycos_transf_2"/>
    <property type="match status" value="1"/>
</dbReference>
<dbReference type="PANTHER" id="PTHR43630">
    <property type="entry name" value="POLY-BETA-1,6-N-ACETYL-D-GLUCOSAMINE SYNTHASE"/>
    <property type="match status" value="1"/>
</dbReference>
<name>A0ABV8S5N3_9BURK</name>